<feature type="region of interest" description="Disordered" evidence="1">
    <location>
        <begin position="75"/>
        <end position="94"/>
    </location>
</feature>
<feature type="compositionally biased region" description="Acidic residues" evidence="1">
    <location>
        <begin position="75"/>
        <end position="87"/>
    </location>
</feature>
<sequence>MAIRQPREINRRFLQENPDGRVNIQGTFYSAGRFWHENQDRRVRANLLSALGEPGRNGEYLRATQMLAEYITDDEQDPYNNMLEDETPSSCVIQ</sequence>
<proteinExistence type="predicted"/>
<evidence type="ECO:0000313" key="2">
    <source>
        <dbReference type="EMBL" id="MCL7050303.1"/>
    </source>
</evidence>
<evidence type="ECO:0000256" key="1">
    <source>
        <dbReference type="SAM" id="MobiDB-lite"/>
    </source>
</evidence>
<gene>
    <name evidence="2" type="ORF">MKW94_005343</name>
</gene>
<name>A0AA41W008_PAPNU</name>
<keyword evidence="3" id="KW-1185">Reference proteome</keyword>
<dbReference type="AlphaFoldDB" id="A0AA41W008"/>
<accession>A0AA41W008</accession>
<protein>
    <submittedName>
        <fullName evidence="2">Uncharacterized protein</fullName>
    </submittedName>
</protein>
<comment type="caution">
    <text evidence="2">The sequence shown here is derived from an EMBL/GenBank/DDBJ whole genome shotgun (WGS) entry which is preliminary data.</text>
</comment>
<dbReference type="Proteomes" id="UP001177140">
    <property type="component" value="Unassembled WGS sequence"/>
</dbReference>
<organism evidence="2 3">
    <name type="scientific">Papaver nudicaule</name>
    <name type="common">Iceland poppy</name>
    <dbReference type="NCBI Taxonomy" id="74823"/>
    <lineage>
        <taxon>Eukaryota</taxon>
        <taxon>Viridiplantae</taxon>
        <taxon>Streptophyta</taxon>
        <taxon>Embryophyta</taxon>
        <taxon>Tracheophyta</taxon>
        <taxon>Spermatophyta</taxon>
        <taxon>Magnoliopsida</taxon>
        <taxon>Ranunculales</taxon>
        <taxon>Papaveraceae</taxon>
        <taxon>Papaveroideae</taxon>
        <taxon>Papaver</taxon>
    </lineage>
</organism>
<evidence type="ECO:0000313" key="3">
    <source>
        <dbReference type="Proteomes" id="UP001177140"/>
    </source>
</evidence>
<reference evidence="2" key="1">
    <citation type="submission" date="2022-03" db="EMBL/GenBank/DDBJ databases">
        <title>A functionally conserved STORR gene fusion in Papaver species that diverged 16.8 million years ago.</title>
        <authorList>
            <person name="Catania T."/>
        </authorList>
    </citation>
    <scope>NUCLEOTIDE SEQUENCE</scope>
    <source>
        <strain evidence="2">S-191538</strain>
    </source>
</reference>
<dbReference type="EMBL" id="JAJJMA010326192">
    <property type="protein sequence ID" value="MCL7050303.1"/>
    <property type="molecule type" value="Genomic_DNA"/>
</dbReference>